<reference evidence="3 4" key="1">
    <citation type="submission" date="2016-10" db="EMBL/GenBank/DDBJ databases">
        <authorList>
            <person name="Varghese N."/>
            <person name="Submissions S."/>
        </authorList>
    </citation>
    <scope>NUCLEOTIDE SEQUENCE [LARGE SCALE GENOMIC DNA]</scope>
    <source>
        <strain evidence="3 4">DSM 2260</strain>
    </source>
</reference>
<organism evidence="2 5">
    <name type="scientific">Myxococcus virescens</name>
    <dbReference type="NCBI Taxonomy" id="83456"/>
    <lineage>
        <taxon>Bacteria</taxon>
        <taxon>Pseudomonadati</taxon>
        <taxon>Myxococcota</taxon>
        <taxon>Myxococcia</taxon>
        <taxon>Myxococcales</taxon>
        <taxon>Cystobacterineae</taxon>
        <taxon>Myxococcaceae</taxon>
        <taxon>Myxococcus</taxon>
    </lineage>
</organism>
<name>A0A511HMQ3_9BACT</name>
<evidence type="ECO:0000313" key="3">
    <source>
        <dbReference type="EMBL" id="SDE54950.1"/>
    </source>
</evidence>
<accession>A0A511HMQ3</accession>
<keyword evidence="4" id="KW-1185">Reference proteome</keyword>
<evidence type="ECO:0008006" key="6">
    <source>
        <dbReference type="Google" id="ProtNLM"/>
    </source>
</evidence>
<evidence type="ECO:0000313" key="2">
    <source>
        <dbReference type="EMBL" id="GEL74645.1"/>
    </source>
</evidence>
<dbReference type="Proteomes" id="UP000321224">
    <property type="component" value="Unassembled WGS sequence"/>
</dbReference>
<feature type="signal peptide" evidence="1">
    <location>
        <begin position="1"/>
        <end position="20"/>
    </location>
</feature>
<dbReference type="EMBL" id="FNAJ01000008">
    <property type="protein sequence ID" value="SDE54950.1"/>
    <property type="molecule type" value="Genomic_DNA"/>
</dbReference>
<dbReference type="EMBL" id="BJVY01000051">
    <property type="protein sequence ID" value="GEL74645.1"/>
    <property type="molecule type" value="Genomic_DNA"/>
</dbReference>
<dbReference type="AlphaFoldDB" id="A0A511HMQ3"/>
<keyword evidence="1" id="KW-0732">Signal</keyword>
<gene>
    <name evidence="2" type="ORF">MVI01_64290</name>
    <name evidence="3" type="ORF">SAMN04488504_108173</name>
</gene>
<evidence type="ECO:0000313" key="5">
    <source>
        <dbReference type="Proteomes" id="UP000321224"/>
    </source>
</evidence>
<reference evidence="2 5" key="2">
    <citation type="submission" date="2019-07" db="EMBL/GenBank/DDBJ databases">
        <title>Whole genome shotgun sequence of Myxococcus virescens NBRC 100334.</title>
        <authorList>
            <person name="Hosoyama A."/>
            <person name="Uohara A."/>
            <person name="Ohji S."/>
            <person name="Ichikawa N."/>
        </authorList>
    </citation>
    <scope>NUCLEOTIDE SEQUENCE [LARGE SCALE GENOMIC DNA]</scope>
    <source>
        <strain evidence="2 5">NBRC 100334</strain>
    </source>
</reference>
<dbReference type="Proteomes" id="UP000198717">
    <property type="component" value="Unassembled WGS sequence"/>
</dbReference>
<protein>
    <recommendedName>
        <fullName evidence="6">tRNA nuclease CdiA C-terminal domain-containing protein</fullName>
    </recommendedName>
</protein>
<proteinExistence type="predicted"/>
<sequence>MTACARLALLACGSSGLTVAHLPALRAYVRRFAGIRGARLIHGAGDRRRDDPVAAMGADRLWEVACSVEWPDFQVDEVDRFPAHWKTQGPIAGPLRNEVMREAARGYARCGWTVRWVAAHTDTGLGKGTAGMVRMCRAEGWKGRVLILSHDGQVVSEEAVS</sequence>
<feature type="chain" id="PRO_5023100071" description="tRNA nuclease CdiA C-terminal domain-containing protein" evidence="1">
    <location>
        <begin position="21"/>
        <end position="161"/>
    </location>
</feature>
<dbReference type="RefSeq" id="WP_090491685.1">
    <property type="nucleotide sequence ID" value="NZ_BJVY01000051.1"/>
</dbReference>
<evidence type="ECO:0000313" key="4">
    <source>
        <dbReference type="Proteomes" id="UP000198717"/>
    </source>
</evidence>
<evidence type="ECO:0000256" key="1">
    <source>
        <dbReference type="SAM" id="SignalP"/>
    </source>
</evidence>
<comment type="caution">
    <text evidence="2">The sequence shown here is derived from an EMBL/GenBank/DDBJ whole genome shotgun (WGS) entry which is preliminary data.</text>
</comment>